<reference evidence="13 14" key="1">
    <citation type="submission" date="2018-07" db="EMBL/GenBank/DDBJ databases">
        <title>Draft Genome Assemblies for Five Robust Yarrowia lipolytica Strains Exhibiting High Lipid Production and Pentose Sugar Utilization and Sugar Alcohol Secretion from Undetoxified Lignocellulosic Biomass Hydrolysates.</title>
        <authorList>
            <consortium name="DOE Joint Genome Institute"/>
            <person name="Walker C."/>
            <person name="Ryu S."/>
            <person name="Na H."/>
            <person name="Zane M."/>
            <person name="LaButti K."/>
            <person name="Lipzen A."/>
            <person name="Haridas S."/>
            <person name="Barry K."/>
            <person name="Grigoriev I.V."/>
            <person name="Quarterman J."/>
            <person name="Slininger P."/>
            <person name="Dien B."/>
            <person name="Trinh C.T."/>
        </authorList>
    </citation>
    <scope>NUCLEOTIDE SEQUENCE [LARGE SCALE GENOMIC DNA]</scope>
    <source>
        <strain evidence="13 14">YB392</strain>
    </source>
</reference>
<feature type="compositionally biased region" description="Basic and acidic residues" evidence="11">
    <location>
        <begin position="140"/>
        <end position="149"/>
    </location>
</feature>
<dbReference type="FunFam" id="1.10.20.10:FF:000012">
    <property type="entry name" value="Histone H4"/>
    <property type="match status" value="1"/>
</dbReference>
<dbReference type="GO" id="GO:0046982">
    <property type="term" value="F:protein heterodimerization activity"/>
    <property type="evidence" value="ECO:0007669"/>
    <property type="project" value="InterPro"/>
</dbReference>
<organism evidence="13 14">
    <name type="scientific">Yarrowia lipolytica</name>
    <name type="common">Candida lipolytica</name>
    <dbReference type="NCBI Taxonomy" id="4952"/>
    <lineage>
        <taxon>Eukaryota</taxon>
        <taxon>Fungi</taxon>
        <taxon>Dikarya</taxon>
        <taxon>Ascomycota</taxon>
        <taxon>Saccharomycotina</taxon>
        <taxon>Dipodascomycetes</taxon>
        <taxon>Dipodascales</taxon>
        <taxon>Dipodascales incertae sedis</taxon>
        <taxon>Yarrowia</taxon>
    </lineage>
</organism>
<feature type="compositionally biased region" description="Basic and acidic residues" evidence="11">
    <location>
        <begin position="209"/>
        <end position="221"/>
    </location>
</feature>
<evidence type="ECO:0000256" key="8">
    <source>
        <dbReference type="ARBA" id="ARBA00023242"/>
    </source>
</evidence>
<evidence type="ECO:0000256" key="5">
    <source>
        <dbReference type="ARBA" id="ARBA00011538"/>
    </source>
</evidence>
<evidence type="ECO:0000313" key="14">
    <source>
        <dbReference type="Proteomes" id="UP000256601"/>
    </source>
</evidence>
<dbReference type="VEuPathDB" id="FungiDB:YALI0_A06215g"/>
<protein>
    <recommendedName>
        <fullName evidence="10">Histone H4</fullName>
    </recommendedName>
</protein>
<dbReference type="GO" id="GO:0000786">
    <property type="term" value="C:nucleosome"/>
    <property type="evidence" value="ECO:0007669"/>
    <property type="project" value="UniProtKB-KW"/>
</dbReference>
<feature type="compositionally biased region" description="Basic residues" evidence="11">
    <location>
        <begin position="319"/>
        <end position="329"/>
    </location>
</feature>
<dbReference type="SMART" id="SM00417">
    <property type="entry name" value="H4"/>
    <property type="match status" value="1"/>
</dbReference>
<dbReference type="GO" id="GO:0003677">
    <property type="term" value="F:DNA binding"/>
    <property type="evidence" value="ECO:0007669"/>
    <property type="project" value="UniProtKB-KW"/>
</dbReference>
<dbReference type="Proteomes" id="UP000256601">
    <property type="component" value="Unassembled WGS sequence"/>
</dbReference>
<feature type="region of interest" description="Disordered" evidence="11">
    <location>
        <begin position="300"/>
        <end position="329"/>
    </location>
</feature>
<evidence type="ECO:0000313" key="13">
    <source>
        <dbReference type="EMBL" id="RDW24958.1"/>
    </source>
</evidence>
<dbReference type="PANTHER" id="PTHR10484">
    <property type="entry name" value="HISTONE H4"/>
    <property type="match status" value="1"/>
</dbReference>
<evidence type="ECO:0000256" key="1">
    <source>
        <dbReference type="ARBA" id="ARBA00002001"/>
    </source>
</evidence>
<dbReference type="GO" id="GO:0030527">
    <property type="term" value="F:structural constituent of chromatin"/>
    <property type="evidence" value="ECO:0007669"/>
    <property type="project" value="InterPro"/>
</dbReference>
<sequence>MKTAMRDPILGLERAGTTTRRLCLTCKNQEDSRTKTAMMCFWTRRINLTTLLCQHQWLAQGISRICMKMTFPTNLLLLLRGMFLALLLPSISLLTLVLTFPNLQEDRFQITSPDLCLSRRLRPILMGPLTAALASDDDDNNKPNRDKGKAPASSSDDISESEFDPSYSPPSEGPATTWEKRQVASLDRSVWAEESVPNPEGSSSNSFGEENRRKESTHDSKNNGSDVPNNSIPQVHGANGSLNAAFELEQPTPDLPGSDVVDDPRGSEASLARDIPTDQNTANKPSIRLTRELESLTRQKAKAKLNPGNNKRLQGTGGKRTRKGGAKRNRKVIKDVIQGVTKPALRRIARRGGVKRISTQMYQESRTMLKIFLENLIKDAVAYTEHDHRQIVTALDVVYVAKRRGRPLYGYSWSRKYL</sequence>
<evidence type="ECO:0000256" key="4">
    <source>
        <dbReference type="ARBA" id="ARBA00006564"/>
    </source>
</evidence>
<dbReference type="VEuPathDB" id="FungiDB:YALI1_A05987g"/>
<keyword evidence="9 10" id="KW-0544">Nucleosome core</keyword>
<keyword evidence="7 10" id="KW-0238">DNA-binding</keyword>
<feature type="compositionally biased region" description="Low complexity" evidence="11">
    <location>
        <begin position="197"/>
        <end position="208"/>
    </location>
</feature>
<dbReference type="SUPFAM" id="SSF47113">
    <property type="entry name" value="Histone-fold"/>
    <property type="match status" value="1"/>
</dbReference>
<evidence type="ECO:0000256" key="3">
    <source>
        <dbReference type="ARBA" id="ARBA00004286"/>
    </source>
</evidence>
<dbReference type="CDD" id="cd22912">
    <property type="entry name" value="HFD_H4"/>
    <property type="match status" value="1"/>
</dbReference>
<keyword evidence="12" id="KW-1133">Transmembrane helix</keyword>
<evidence type="ECO:0000256" key="12">
    <source>
        <dbReference type="SAM" id="Phobius"/>
    </source>
</evidence>
<dbReference type="InterPro" id="IPR001951">
    <property type="entry name" value="Histone_H4"/>
</dbReference>
<evidence type="ECO:0000256" key="2">
    <source>
        <dbReference type="ARBA" id="ARBA00004123"/>
    </source>
</evidence>
<dbReference type="AlphaFoldDB" id="A0A371C3R2"/>
<feature type="compositionally biased region" description="Polar residues" evidence="11">
    <location>
        <begin position="222"/>
        <end position="233"/>
    </location>
</feature>
<proteinExistence type="inferred from homology"/>
<evidence type="ECO:0000256" key="6">
    <source>
        <dbReference type="ARBA" id="ARBA00022454"/>
    </source>
</evidence>
<name>A0A371C3R2_YARLL</name>
<evidence type="ECO:0000256" key="11">
    <source>
        <dbReference type="SAM" id="MobiDB-lite"/>
    </source>
</evidence>
<dbReference type="Gene3D" id="1.10.20.10">
    <property type="entry name" value="Histone, subunit A"/>
    <property type="match status" value="1"/>
</dbReference>
<keyword evidence="8 10" id="KW-0539">Nucleus</keyword>
<feature type="transmembrane region" description="Helical" evidence="12">
    <location>
        <begin position="77"/>
        <end position="100"/>
    </location>
</feature>
<dbReference type="EMBL" id="KZ857341">
    <property type="protein sequence ID" value="RDW24958.1"/>
    <property type="molecule type" value="Genomic_DNA"/>
</dbReference>
<dbReference type="InterPro" id="IPR009072">
    <property type="entry name" value="Histone-fold"/>
</dbReference>
<evidence type="ECO:0000256" key="10">
    <source>
        <dbReference type="RuleBase" id="RU000528"/>
    </source>
</evidence>
<keyword evidence="12" id="KW-0812">Transmembrane</keyword>
<accession>A0A371C3R2</accession>
<keyword evidence="6 10" id="KW-0158">Chromosome</keyword>
<evidence type="ECO:0000256" key="7">
    <source>
        <dbReference type="ARBA" id="ARBA00023125"/>
    </source>
</evidence>
<comment type="subunit">
    <text evidence="5 10">The nucleosome is a histone octamer containing two molecules each of H2A, H2B, H3 and H4 assembled in one H3-H4 heterotetramer and two H2A-H2B heterodimers. The octamer wraps approximately 147 bp of DNA.</text>
</comment>
<dbReference type="PRINTS" id="PR00623">
    <property type="entry name" value="HISTONEH4"/>
</dbReference>
<feature type="region of interest" description="Disordered" evidence="11">
    <location>
        <begin position="132"/>
        <end position="284"/>
    </location>
</feature>
<keyword evidence="12" id="KW-0472">Membrane</keyword>
<comment type="subcellular location">
    <subcellularLocation>
        <location evidence="3">Chromosome</location>
    </subcellularLocation>
    <subcellularLocation>
        <location evidence="2">Nucleus</location>
    </subcellularLocation>
</comment>
<comment type="similarity">
    <text evidence="4 10">Belongs to the histone H4 family.</text>
</comment>
<dbReference type="GO" id="GO:0005634">
    <property type="term" value="C:nucleus"/>
    <property type="evidence" value="ECO:0007669"/>
    <property type="project" value="UniProtKB-SubCell"/>
</dbReference>
<evidence type="ECO:0000256" key="9">
    <source>
        <dbReference type="ARBA" id="ARBA00023269"/>
    </source>
</evidence>
<comment type="function">
    <text evidence="1 10">Core component of nucleosome. Nucleosomes wrap and compact DNA into chromatin, limiting DNA accessibility to the cellular machineries which require DNA as a template. Histones thereby play a central role in transcription regulation, DNA repair, DNA replication and chromosomal stability. DNA accessibility is regulated via a complex set of post-translational modifications of histones, also called histone code, and nucleosome remodeling.</text>
</comment>
<gene>
    <name evidence="13" type="ORF">B0I71DRAFT_147656</name>
</gene>